<reference evidence="1" key="1">
    <citation type="submission" date="2020-10" db="EMBL/GenBank/DDBJ databases">
        <authorList>
            <person name="Gilroy R."/>
        </authorList>
    </citation>
    <scope>NUCLEOTIDE SEQUENCE</scope>
    <source>
        <strain evidence="1">D3-1215</strain>
    </source>
</reference>
<proteinExistence type="predicted"/>
<dbReference type="Pfam" id="PF06296">
    <property type="entry name" value="RelE"/>
    <property type="match status" value="1"/>
</dbReference>
<dbReference type="InterPro" id="IPR009387">
    <property type="entry name" value="HigB-2"/>
</dbReference>
<sequence length="124" mass="14239">MEYSIIVEQTFEKEVKRLYKKYPSLKQDIYTLAKELVKDPLIGADLGGGLRKIRMPIGSKGKGKSGGARVISFNIKIDNEKGVVHLIYLYDKSERESISKKEIEELLNKTSVKQNIRSYRGFRK</sequence>
<comment type="caution">
    <text evidence="1">The sequence shown here is derived from an EMBL/GenBank/DDBJ whole genome shotgun (WGS) entry which is preliminary data.</text>
</comment>
<dbReference type="AlphaFoldDB" id="A0A9D9HCT3"/>
<dbReference type="Proteomes" id="UP000823637">
    <property type="component" value="Unassembled WGS sequence"/>
</dbReference>
<dbReference type="PIRSF" id="PIRSF039032">
    <property type="entry name" value="HigB-2"/>
    <property type="match status" value="1"/>
</dbReference>
<accession>A0A9D9HCT3</accession>
<evidence type="ECO:0000313" key="1">
    <source>
        <dbReference type="EMBL" id="MBO8446806.1"/>
    </source>
</evidence>
<organism evidence="1 2">
    <name type="scientific">Candidatus Enterocola intestinipullorum</name>
    <dbReference type="NCBI Taxonomy" id="2840783"/>
    <lineage>
        <taxon>Bacteria</taxon>
        <taxon>Pseudomonadati</taxon>
        <taxon>Bacteroidota</taxon>
        <taxon>Bacteroidia</taxon>
        <taxon>Bacteroidales</taxon>
        <taxon>Candidatus Enterocola</taxon>
    </lineage>
</organism>
<name>A0A9D9HCT3_9BACT</name>
<gene>
    <name evidence="1" type="ORF">IAC32_03550</name>
</gene>
<reference evidence="1" key="2">
    <citation type="journal article" date="2021" name="PeerJ">
        <title>Extensive microbial diversity within the chicken gut microbiome revealed by metagenomics and culture.</title>
        <authorList>
            <person name="Gilroy R."/>
            <person name="Ravi A."/>
            <person name="Getino M."/>
            <person name="Pursley I."/>
            <person name="Horton D.L."/>
            <person name="Alikhan N.F."/>
            <person name="Baker D."/>
            <person name="Gharbi K."/>
            <person name="Hall N."/>
            <person name="Watson M."/>
            <person name="Adriaenssens E.M."/>
            <person name="Foster-Nyarko E."/>
            <person name="Jarju S."/>
            <person name="Secka A."/>
            <person name="Antonio M."/>
            <person name="Oren A."/>
            <person name="Chaudhuri R.R."/>
            <person name="La Ragione R."/>
            <person name="Hildebrand F."/>
            <person name="Pallen M.J."/>
        </authorList>
    </citation>
    <scope>NUCLEOTIDE SEQUENCE</scope>
    <source>
        <strain evidence="1">D3-1215</strain>
    </source>
</reference>
<evidence type="ECO:0000313" key="2">
    <source>
        <dbReference type="Proteomes" id="UP000823637"/>
    </source>
</evidence>
<protein>
    <submittedName>
        <fullName evidence="1">Type II toxin-antitoxin system RelE/ParE family toxin</fullName>
    </submittedName>
</protein>
<dbReference type="EMBL" id="JADIMR010000049">
    <property type="protein sequence ID" value="MBO8446806.1"/>
    <property type="molecule type" value="Genomic_DNA"/>
</dbReference>